<feature type="signal peptide" evidence="1">
    <location>
        <begin position="1"/>
        <end position="20"/>
    </location>
</feature>
<keyword evidence="1" id="KW-0732">Signal</keyword>
<dbReference type="InterPro" id="IPR022121">
    <property type="entry name" value="Peptidase_M73_camelysin"/>
</dbReference>
<comment type="caution">
    <text evidence="2">The sequence shown here is derived from an EMBL/GenBank/DDBJ whole genome shotgun (WGS) entry which is preliminary data.</text>
</comment>
<organism evidence="2 3">
    <name type="scientific">Candidatus Shapirobacteria bacterium CG_4_9_14_0_2_um_filter_40_11</name>
    <dbReference type="NCBI Taxonomy" id="1974876"/>
    <lineage>
        <taxon>Bacteria</taxon>
        <taxon>Candidatus Shapironibacteriota</taxon>
    </lineage>
</organism>
<dbReference type="Proteomes" id="UP000230885">
    <property type="component" value="Unassembled WGS sequence"/>
</dbReference>
<dbReference type="EMBL" id="PFSE01000040">
    <property type="protein sequence ID" value="PJC28816.1"/>
    <property type="molecule type" value="Genomic_DNA"/>
</dbReference>
<accession>A0A2M8EUR9</accession>
<evidence type="ECO:0008006" key="4">
    <source>
        <dbReference type="Google" id="ProtNLM"/>
    </source>
</evidence>
<dbReference type="Pfam" id="PF12389">
    <property type="entry name" value="Peptidase_M73"/>
    <property type="match status" value="1"/>
</dbReference>
<reference evidence="3" key="1">
    <citation type="submission" date="2017-09" db="EMBL/GenBank/DDBJ databases">
        <title>Depth-based differentiation of microbial function through sediment-hosted aquifers and enrichment of novel symbionts in the deep terrestrial subsurface.</title>
        <authorList>
            <person name="Probst A.J."/>
            <person name="Ladd B."/>
            <person name="Jarett J.K."/>
            <person name="Geller-Mcgrath D.E."/>
            <person name="Sieber C.M.K."/>
            <person name="Emerson J.B."/>
            <person name="Anantharaman K."/>
            <person name="Thomas B.C."/>
            <person name="Malmstrom R."/>
            <person name="Stieglmeier M."/>
            <person name="Klingl A."/>
            <person name="Woyke T."/>
            <person name="Ryan C.M."/>
            <person name="Banfield J.F."/>
        </authorList>
    </citation>
    <scope>NUCLEOTIDE SEQUENCE [LARGE SCALE GENOMIC DNA]</scope>
</reference>
<gene>
    <name evidence="2" type="ORF">CO053_02670</name>
</gene>
<sequence length="349" mass="37693">MKKILLSIMTIALVATAGIAATRAYFTDTESSVGNTFTAGTIDIAVDDQNPWSRTTPYQLVDMKPSQVDYTNFVITNVGTNPANVWKKVANVATSDEVQYEPECVEANGTWSGTSCTGGTPKNDIDTVIDYDLSVKVYNAATGGTEIFNQTLYNKDKTISQIKETNVFLGMIPEGGRMEVTESYHMQSATTNWAQGDKMTFDIVLTAEQLKGVAILENKSNDGLWQVLGGDSYTGTFTYGVKDSKLTYTLTGKAPLASTPYSLIVYHEPWSTPAGSGWPRPVTVLGTAVSDGSGDVSIASTSVELNGNLLNAKVWLVKSSDLTGNTMSGWNHSAYLFDTGLIDYYDSDL</sequence>
<protein>
    <recommendedName>
        <fullName evidence="4">SipW-cognate class signal peptide</fullName>
    </recommendedName>
</protein>
<dbReference type="NCBIfam" id="TIGR04088">
    <property type="entry name" value="cognate_SipW"/>
    <property type="match status" value="1"/>
</dbReference>
<proteinExistence type="predicted"/>
<dbReference type="InterPro" id="IPR023833">
    <property type="entry name" value="Signal_pept_SipW-depend-type"/>
</dbReference>
<feature type="chain" id="PRO_5014766908" description="SipW-cognate class signal peptide" evidence="1">
    <location>
        <begin position="21"/>
        <end position="349"/>
    </location>
</feature>
<evidence type="ECO:0000256" key="1">
    <source>
        <dbReference type="SAM" id="SignalP"/>
    </source>
</evidence>
<name>A0A2M8EUR9_9BACT</name>
<evidence type="ECO:0000313" key="2">
    <source>
        <dbReference type="EMBL" id="PJC28816.1"/>
    </source>
</evidence>
<evidence type="ECO:0000313" key="3">
    <source>
        <dbReference type="Proteomes" id="UP000230885"/>
    </source>
</evidence>
<dbReference type="AlphaFoldDB" id="A0A2M8EUR9"/>